<comment type="caution">
    <text evidence="9">The sequence shown here is derived from an EMBL/GenBank/DDBJ whole genome shotgun (WGS) entry which is preliminary data.</text>
</comment>
<keyword evidence="4 8" id="KW-0865">Zymogen</keyword>
<feature type="chain" id="PRO_5029986585" description="S-adenosylmethionine decarboxylase beta chain" evidence="8">
    <location>
        <begin position="1"/>
        <end position="74"/>
    </location>
</feature>
<evidence type="ECO:0000256" key="5">
    <source>
        <dbReference type="ARBA" id="ARBA00023239"/>
    </source>
</evidence>
<keyword evidence="8" id="KW-0949">S-adenosyl-L-methionine</keyword>
<dbReference type="NCBIfam" id="TIGR03330">
    <property type="entry name" value="SAM_DCase_Bsu"/>
    <property type="match status" value="1"/>
</dbReference>
<dbReference type="EMBL" id="DRZC01000038">
    <property type="protein sequence ID" value="HHQ80437.1"/>
    <property type="molecule type" value="Genomic_DNA"/>
</dbReference>
<comment type="catalytic activity">
    <reaction evidence="8">
        <text>S-adenosyl-L-methionine + H(+) = S-adenosyl 3-(methylsulfanyl)propylamine + CO2</text>
        <dbReference type="Rhea" id="RHEA:15981"/>
        <dbReference type="ChEBI" id="CHEBI:15378"/>
        <dbReference type="ChEBI" id="CHEBI:16526"/>
        <dbReference type="ChEBI" id="CHEBI:57443"/>
        <dbReference type="ChEBI" id="CHEBI:59789"/>
        <dbReference type="EC" id="4.1.1.50"/>
    </reaction>
</comment>
<comment type="function">
    <text evidence="8">Catalyzes the decarboxylation of S-adenosylmethionine to S-adenosylmethioninamine (dcAdoMet), the propylamine donor required for the synthesis of the polyamines spermine and spermidine from the diamine putrescine.</text>
</comment>
<dbReference type="InterPro" id="IPR017716">
    <property type="entry name" value="S-AdoMet_deCOase_pro-enz"/>
</dbReference>
<keyword evidence="3 8" id="KW-0620">Polyamine biosynthesis</keyword>
<comment type="cofactor">
    <cofactor evidence="8">
        <name>pyruvate</name>
        <dbReference type="ChEBI" id="CHEBI:15361"/>
    </cofactor>
    <text evidence="8">Binds 1 pyruvoyl group covalently per subunit.</text>
</comment>
<dbReference type="Pfam" id="PF02675">
    <property type="entry name" value="AdoMet_dc"/>
    <property type="match status" value="1"/>
</dbReference>
<keyword evidence="8" id="KW-0745">Spermidine biosynthesis</keyword>
<comment type="pathway">
    <text evidence="8">Amine and polyamine biosynthesis; S-adenosylmethioninamine biosynthesis; S-adenosylmethioninamine from S-adenosyl-L-methionine: step 1/1.</text>
</comment>
<feature type="chain" id="PRO_5029986586" description="S-adenosylmethionine decarboxylase alpha chain" evidence="8">
    <location>
        <begin position="75"/>
        <end position="130"/>
    </location>
</feature>
<evidence type="ECO:0000256" key="6">
    <source>
        <dbReference type="ARBA" id="ARBA00023270"/>
    </source>
</evidence>
<dbReference type="UniPathway" id="UPA00331">
    <property type="reaction ID" value="UER00451"/>
</dbReference>
<dbReference type="GO" id="GO:0005829">
    <property type="term" value="C:cytosol"/>
    <property type="evidence" value="ECO:0007669"/>
    <property type="project" value="TreeGrafter"/>
</dbReference>
<feature type="site" description="Cleavage (non-hydrolytic); by autolysis" evidence="8">
    <location>
        <begin position="74"/>
        <end position="75"/>
    </location>
</feature>
<evidence type="ECO:0000256" key="1">
    <source>
        <dbReference type="ARBA" id="ARBA00022793"/>
    </source>
</evidence>
<keyword evidence="1 8" id="KW-0210">Decarboxylase</keyword>
<proteinExistence type="inferred from homology"/>
<dbReference type="EC" id="4.1.1.50" evidence="8"/>
<evidence type="ECO:0000256" key="8">
    <source>
        <dbReference type="HAMAP-Rule" id="MF_00464"/>
    </source>
</evidence>
<dbReference type="GO" id="GO:0004014">
    <property type="term" value="F:adenosylmethionine decarboxylase activity"/>
    <property type="evidence" value="ECO:0007669"/>
    <property type="project" value="UniProtKB-UniRule"/>
</dbReference>
<feature type="modified residue" description="Pyruvic acid (Ser); by autocatalysis" evidence="8">
    <location>
        <position position="75"/>
    </location>
</feature>
<name>A0A7J3ZK28_9CREN</name>
<evidence type="ECO:0000256" key="7">
    <source>
        <dbReference type="ARBA" id="ARBA00023317"/>
    </source>
</evidence>
<dbReference type="SUPFAM" id="SSF56276">
    <property type="entry name" value="S-adenosylmethionine decarboxylase"/>
    <property type="match status" value="1"/>
</dbReference>
<comment type="similarity">
    <text evidence="8">Belongs to the prokaryotic AdoMetDC family. Type 1 subfamily.</text>
</comment>
<dbReference type="InterPro" id="IPR016067">
    <property type="entry name" value="S-AdoMet_deCO2ase_core"/>
</dbReference>
<dbReference type="PANTHER" id="PTHR33866">
    <property type="entry name" value="S-ADENOSYLMETHIONINE DECARBOXYLASE PROENZYME"/>
    <property type="match status" value="1"/>
</dbReference>
<feature type="active site" description="Schiff-base intermediate with substrate; via pyruvic acid" evidence="8">
    <location>
        <position position="75"/>
    </location>
</feature>
<dbReference type="Gene3D" id="3.60.90.10">
    <property type="entry name" value="S-adenosylmethionine decarboxylase"/>
    <property type="match status" value="1"/>
</dbReference>
<evidence type="ECO:0000256" key="3">
    <source>
        <dbReference type="ARBA" id="ARBA00023115"/>
    </source>
</evidence>
<dbReference type="GO" id="GO:0008295">
    <property type="term" value="P:spermidine biosynthetic process"/>
    <property type="evidence" value="ECO:0007669"/>
    <property type="project" value="UniProtKB-UniRule"/>
</dbReference>
<protein>
    <recommendedName>
        <fullName evidence="8">S-adenosylmethionine decarboxylase proenzyme</fullName>
        <shortName evidence="8">AdoMetDC</shortName>
        <shortName evidence="8">SAMDC</shortName>
        <ecNumber evidence="8">4.1.1.50</ecNumber>
    </recommendedName>
    <component>
        <recommendedName>
            <fullName evidence="8">S-adenosylmethionine decarboxylase beta chain</fullName>
        </recommendedName>
    </component>
    <component>
        <recommendedName>
            <fullName evidence="8">S-adenosylmethionine decarboxylase alpha chain</fullName>
        </recommendedName>
    </component>
</protein>
<dbReference type="HAMAP" id="MF_00464">
    <property type="entry name" value="AdoMetDC_1"/>
    <property type="match status" value="1"/>
</dbReference>
<accession>A0A7J3ZK28</accession>
<comment type="subunit">
    <text evidence="8">Heterotetramer of two alpha and two beta chains arranged as a dimer of alpha/beta heterodimers.</text>
</comment>
<dbReference type="PANTHER" id="PTHR33866:SF2">
    <property type="entry name" value="S-ADENOSYLMETHIONINE DECARBOXYLASE PROENZYME"/>
    <property type="match status" value="1"/>
</dbReference>
<keyword evidence="6 8" id="KW-0704">Schiff base</keyword>
<keyword evidence="5 8" id="KW-0456">Lyase</keyword>
<feature type="active site" description="Proton donor; for catalytic activity" evidence="8">
    <location>
        <position position="95"/>
    </location>
</feature>
<evidence type="ECO:0000256" key="2">
    <source>
        <dbReference type="ARBA" id="ARBA00022813"/>
    </source>
</evidence>
<feature type="active site" description="Proton acceptor; for processing activity" evidence="8">
    <location>
        <position position="80"/>
    </location>
</feature>
<sequence length="130" mass="14548">MKVEVVVGEKGATIGKHVYGNLYGVSEEVASNEEYLVDVVKKAVELANMTLLEVRSWKLGGEKGGVSVIALILESHIAIHTWSAYRYATVDIYTCGEKSDPWRAFYYIVEKLGARAYTVNYADRTQLRLL</sequence>
<gene>
    <name evidence="9" type="primary">speD</name>
    <name evidence="8" type="synonym">speH</name>
    <name evidence="9" type="ORF">ENM78_03120</name>
</gene>
<keyword evidence="7 8" id="KW-0670">Pyruvate</keyword>
<evidence type="ECO:0000313" key="9">
    <source>
        <dbReference type="EMBL" id="HHQ80437.1"/>
    </source>
</evidence>
<dbReference type="InterPro" id="IPR003826">
    <property type="entry name" value="AdoMetDC_fam_prok"/>
</dbReference>
<reference evidence="9" key="1">
    <citation type="journal article" date="2020" name="mSystems">
        <title>Genome- and Community-Level Interaction Insights into Carbon Utilization and Element Cycling Functions of Hydrothermarchaeota in Hydrothermal Sediment.</title>
        <authorList>
            <person name="Zhou Z."/>
            <person name="Liu Y."/>
            <person name="Xu W."/>
            <person name="Pan J."/>
            <person name="Luo Z.H."/>
            <person name="Li M."/>
        </authorList>
    </citation>
    <scope>NUCLEOTIDE SEQUENCE [LARGE SCALE GENOMIC DNA]</scope>
    <source>
        <strain evidence="9">SpSt-1116</strain>
    </source>
</reference>
<organism evidence="9">
    <name type="scientific">Fervidicoccus fontis</name>
    <dbReference type="NCBI Taxonomy" id="683846"/>
    <lineage>
        <taxon>Archaea</taxon>
        <taxon>Thermoproteota</taxon>
        <taxon>Thermoprotei</taxon>
        <taxon>Fervidicoccales</taxon>
        <taxon>Fervidicoccaceae</taxon>
        <taxon>Fervidicoccus</taxon>
    </lineage>
</organism>
<comment type="PTM">
    <text evidence="8">Is synthesized initially as an inactive proenzyme. Formation of the active enzyme involves a self-maturation process in which the active site pyruvoyl group is generated from an internal serine residue via an autocatalytic post-translational modification. Two non-identical subunits are generated from the proenzyme in this reaction, and the pyruvate is formed at the N-terminus of the alpha chain, which is derived from the carboxyl end of the proenzyme. The post-translation cleavage follows an unusual pathway, termed non-hydrolytic serinolysis, in which the side chain hydroxyl group of the serine supplies its oxygen atom to form the C-terminus of the beta chain, while the remainder of the serine residue undergoes an oxidative deamination to produce ammonia and the pyruvoyl group blocking the N-terminus of the alpha chain.</text>
</comment>
<dbReference type="AlphaFoldDB" id="A0A7J3ZK28"/>
<evidence type="ECO:0000256" key="4">
    <source>
        <dbReference type="ARBA" id="ARBA00023145"/>
    </source>
</evidence>
<keyword evidence="2 8" id="KW-0068">Autocatalytic cleavage</keyword>